<dbReference type="GO" id="GO:0071978">
    <property type="term" value="P:bacterial-type flagellum-dependent swarming motility"/>
    <property type="evidence" value="ECO:0007669"/>
    <property type="project" value="TreeGrafter"/>
</dbReference>
<keyword evidence="9" id="KW-0282">Flagellum</keyword>
<evidence type="ECO:0000256" key="4">
    <source>
        <dbReference type="ARBA" id="ARBA00038560"/>
    </source>
</evidence>
<keyword evidence="9" id="KW-0966">Cell projection</keyword>
<dbReference type="Pfam" id="PF22692">
    <property type="entry name" value="LlgE_F_G_D1"/>
    <property type="match status" value="1"/>
</dbReference>
<dbReference type="InterPro" id="IPR053967">
    <property type="entry name" value="LlgE_F_G-like_D1"/>
</dbReference>
<dbReference type="PANTHER" id="PTHR30435">
    <property type="entry name" value="FLAGELLAR PROTEIN"/>
    <property type="match status" value="1"/>
</dbReference>
<dbReference type="PANTHER" id="PTHR30435:SF18">
    <property type="entry name" value="FLAGELLAR BASAL-BODY ROD PROTEIN FLGF"/>
    <property type="match status" value="1"/>
</dbReference>
<gene>
    <name evidence="9" type="ORF">WL88_29000</name>
</gene>
<dbReference type="NCBIfam" id="NF009280">
    <property type="entry name" value="PRK12640.1"/>
    <property type="match status" value="1"/>
</dbReference>
<evidence type="ECO:0000259" key="7">
    <source>
        <dbReference type="Pfam" id="PF06429"/>
    </source>
</evidence>
<evidence type="ECO:0000259" key="8">
    <source>
        <dbReference type="Pfam" id="PF22692"/>
    </source>
</evidence>
<dbReference type="AlphaFoldDB" id="A0AAW3P6V6"/>
<evidence type="ECO:0000256" key="3">
    <source>
        <dbReference type="ARBA" id="ARBA00023143"/>
    </source>
</evidence>
<feature type="domain" description="Flagellar basal-body/hook protein C-terminal" evidence="7">
    <location>
        <begin position="195"/>
        <end position="238"/>
    </location>
</feature>
<evidence type="ECO:0000256" key="5">
    <source>
        <dbReference type="ARBA" id="ARBA00040228"/>
    </source>
</evidence>
<accession>A0AAW3P6V6</accession>
<keyword evidence="9" id="KW-0969">Cilium</keyword>
<evidence type="ECO:0000313" key="9">
    <source>
        <dbReference type="EMBL" id="KWF45118.1"/>
    </source>
</evidence>
<dbReference type="RefSeq" id="WP_059914242.1">
    <property type="nucleotide sequence ID" value="NZ_LOZQ01000024.1"/>
</dbReference>
<comment type="caution">
    <text evidence="9">The sequence shown here is derived from an EMBL/GenBank/DDBJ whole genome shotgun (WGS) entry which is preliminary data.</text>
</comment>
<evidence type="ECO:0000313" key="10">
    <source>
        <dbReference type="Proteomes" id="UP000063236"/>
    </source>
</evidence>
<name>A0AAW3P6V6_9BURK</name>
<dbReference type="InterPro" id="IPR020013">
    <property type="entry name" value="Flagellar_FlgE/F/G"/>
</dbReference>
<protein>
    <recommendedName>
        <fullName evidence="5 6">Flagellar basal-body rod protein FlgF</fullName>
    </recommendedName>
</protein>
<comment type="similarity">
    <text evidence="2 6">Belongs to the flagella basal body rod proteins family.</text>
</comment>
<dbReference type="Pfam" id="PF06429">
    <property type="entry name" value="Flg_bbr_C"/>
    <property type="match status" value="1"/>
</dbReference>
<dbReference type="NCBIfam" id="TIGR03506">
    <property type="entry name" value="FlgEFG_subfam"/>
    <property type="match status" value="1"/>
</dbReference>
<comment type="subunit">
    <text evidence="4 6">The basal body constitutes a major portion of the flagellar organelle and consists of five rings (E,L,P,S, and M) mounted on a central rod. The rod consists of about 26 subunits of FlgG in the distal portion, and FlgB, FlgC and FlgF are thought to build up the proximal portion of the rod with about 6 subunits each.</text>
</comment>
<dbReference type="InterPro" id="IPR037925">
    <property type="entry name" value="FlgE/F/G-like"/>
</dbReference>
<sequence length="241" mass="25657">MDSLIYTVMSGADRTLHGIEVHANNMANAQTDGFRAELEVAQAQAVEGYGYDSRHLLKIQANALSAETGVVTQTGRELDAAIQGGGYFTVQAVDGEAYTRSGNFDVDSDGTLMVNGRPVIGEGGPVVLPEFTSLRIGEDGTLSVTVPGDTEVQTVDRLALVNANASELVKNEAGLLVARNGEPLPQSEDVRVLGGHLERSNVSPVEEMISTMTLNRAFEVQMRMYNSAGEMADAGNRLIRG</sequence>
<dbReference type="GO" id="GO:0030694">
    <property type="term" value="C:bacterial-type flagellum basal body, rod"/>
    <property type="evidence" value="ECO:0007669"/>
    <property type="project" value="UniProtKB-UniRule"/>
</dbReference>
<evidence type="ECO:0000256" key="1">
    <source>
        <dbReference type="ARBA" id="ARBA00004117"/>
    </source>
</evidence>
<dbReference type="EMBL" id="LPJV01000062">
    <property type="protein sequence ID" value="KWF45118.1"/>
    <property type="molecule type" value="Genomic_DNA"/>
</dbReference>
<dbReference type="SUPFAM" id="SSF117143">
    <property type="entry name" value="Flagellar hook protein flgE"/>
    <property type="match status" value="1"/>
</dbReference>
<reference evidence="9 10" key="1">
    <citation type="submission" date="2015-11" db="EMBL/GenBank/DDBJ databases">
        <title>Expanding the genomic diversity of Burkholderia species for the development of highly accurate diagnostics.</title>
        <authorList>
            <person name="Sahl J."/>
            <person name="Keim P."/>
            <person name="Wagner D."/>
        </authorList>
    </citation>
    <scope>NUCLEOTIDE SEQUENCE [LARGE SCALE GENOMIC DNA]</scope>
    <source>
        <strain evidence="9 10">MSMB378WGS</strain>
    </source>
</reference>
<evidence type="ECO:0000256" key="6">
    <source>
        <dbReference type="RuleBase" id="RU362116"/>
    </source>
</evidence>
<keyword evidence="3 6" id="KW-0975">Bacterial flagellum</keyword>
<proteinExistence type="inferred from homology"/>
<evidence type="ECO:0000256" key="2">
    <source>
        <dbReference type="ARBA" id="ARBA00009677"/>
    </source>
</evidence>
<feature type="domain" description="Flagellar hook protein FlgE/F/G-like D1" evidence="8">
    <location>
        <begin position="81"/>
        <end position="144"/>
    </location>
</feature>
<dbReference type="Proteomes" id="UP000063236">
    <property type="component" value="Unassembled WGS sequence"/>
</dbReference>
<comment type="subcellular location">
    <subcellularLocation>
        <location evidence="1 6">Bacterial flagellum basal body</location>
    </subcellularLocation>
</comment>
<dbReference type="InterPro" id="IPR010930">
    <property type="entry name" value="Flg_bb/hook_C_dom"/>
</dbReference>
<organism evidence="9 10">
    <name type="scientific">Burkholderia diffusa</name>
    <dbReference type="NCBI Taxonomy" id="488732"/>
    <lineage>
        <taxon>Bacteria</taxon>
        <taxon>Pseudomonadati</taxon>
        <taxon>Pseudomonadota</taxon>
        <taxon>Betaproteobacteria</taxon>
        <taxon>Burkholderiales</taxon>
        <taxon>Burkholderiaceae</taxon>
        <taxon>Burkholderia</taxon>
        <taxon>Burkholderia cepacia complex</taxon>
    </lineage>
</organism>